<protein>
    <recommendedName>
        <fullName evidence="1">Methyltransferase type 11 domain-containing protein</fullName>
    </recommendedName>
</protein>
<comment type="caution">
    <text evidence="2">The sequence shown here is derived from an EMBL/GenBank/DDBJ whole genome shotgun (WGS) entry which is preliminary data.</text>
</comment>
<evidence type="ECO:0000313" key="3">
    <source>
        <dbReference type="Proteomes" id="UP000176853"/>
    </source>
</evidence>
<dbReference type="InterPro" id="IPR013216">
    <property type="entry name" value="Methyltransf_11"/>
</dbReference>
<name>A0A1F4V431_UNCKA</name>
<dbReference type="CDD" id="cd02440">
    <property type="entry name" value="AdoMet_MTases"/>
    <property type="match status" value="1"/>
</dbReference>
<proteinExistence type="predicted"/>
<sequence>MEKTFKTKNSKAVEIVDILDSKGMNLELLFATNVLKLKSLHYGYWDQEQKTDLDDIRNAQIRYTKTLADMIPAGVEKILDVGCGIGDNALVLANRGYQVTAISPDANHSKFFDGYDNKNIIFVRSKLEDFETEDRFDLMLFSESQTYFDPEISFIKAQRLLNPKGYILFSDMFALGSDGESRVDFTEEEYLSTAQRYGFSIVSNTDITEKVLPTIKYTHTIYSSYVDPSINLLVDYIRSRSPIKFKLISLLFGNQLKELSKAKNHFDKRLNPDYFSKEIAYKRLLMRKDN</sequence>
<feature type="domain" description="Methyltransferase type 11" evidence="1">
    <location>
        <begin position="79"/>
        <end position="169"/>
    </location>
</feature>
<dbReference type="Proteomes" id="UP000176853">
    <property type="component" value="Unassembled WGS sequence"/>
</dbReference>
<organism evidence="2 3">
    <name type="scientific">candidate division WWE3 bacterium RIFCSPHIGHO2_01_FULL_43_9</name>
    <dbReference type="NCBI Taxonomy" id="1802618"/>
    <lineage>
        <taxon>Bacteria</taxon>
        <taxon>Katanobacteria</taxon>
    </lineage>
</organism>
<evidence type="ECO:0000313" key="2">
    <source>
        <dbReference type="EMBL" id="OGC51800.1"/>
    </source>
</evidence>
<dbReference type="Gene3D" id="3.40.50.150">
    <property type="entry name" value="Vaccinia Virus protein VP39"/>
    <property type="match status" value="1"/>
</dbReference>
<gene>
    <name evidence="2" type="ORF">A2709_03020</name>
</gene>
<reference evidence="2 3" key="1">
    <citation type="journal article" date="2016" name="Nat. Commun.">
        <title>Thousands of microbial genomes shed light on interconnected biogeochemical processes in an aquifer system.</title>
        <authorList>
            <person name="Anantharaman K."/>
            <person name="Brown C.T."/>
            <person name="Hug L.A."/>
            <person name="Sharon I."/>
            <person name="Castelle C.J."/>
            <person name="Probst A.J."/>
            <person name="Thomas B.C."/>
            <person name="Singh A."/>
            <person name="Wilkins M.J."/>
            <person name="Karaoz U."/>
            <person name="Brodie E.L."/>
            <person name="Williams K.H."/>
            <person name="Hubbard S.S."/>
            <person name="Banfield J.F."/>
        </authorList>
    </citation>
    <scope>NUCLEOTIDE SEQUENCE [LARGE SCALE GENOMIC DNA]</scope>
</reference>
<dbReference type="AlphaFoldDB" id="A0A1F4V431"/>
<dbReference type="GO" id="GO:0008757">
    <property type="term" value="F:S-adenosylmethionine-dependent methyltransferase activity"/>
    <property type="evidence" value="ECO:0007669"/>
    <property type="project" value="InterPro"/>
</dbReference>
<dbReference type="InterPro" id="IPR029063">
    <property type="entry name" value="SAM-dependent_MTases_sf"/>
</dbReference>
<dbReference type="Pfam" id="PF08241">
    <property type="entry name" value="Methyltransf_11"/>
    <property type="match status" value="1"/>
</dbReference>
<evidence type="ECO:0000259" key="1">
    <source>
        <dbReference type="Pfam" id="PF08241"/>
    </source>
</evidence>
<dbReference type="EMBL" id="MEVB01000034">
    <property type="protein sequence ID" value="OGC51800.1"/>
    <property type="molecule type" value="Genomic_DNA"/>
</dbReference>
<dbReference type="SUPFAM" id="SSF53335">
    <property type="entry name" value="S-adenosyl-L-methionine-dependent methyltransferases"/>
    <property type="match status" value="1"/>
</dbReference>
<accession>A0A1F4V431</accession>